<dbReference type="EMBL" id="JBGCUO010000001">
    <property type="protein sequence ID" value="MEY1662469.1"/>
    <property type="molecule type" value="Genomic_DNA"/>
</dbReference>
<reference evidence="7 8" key="1">
    <citation type="submission" date="2024-07" db="EMBL/GenBank/DDBJ databases">
        <authorList>
            <person name="Ren Q."/>
        </authorList>
    </citation>
    <scope>NUCLEOTIDE SEQUENCE [LARGE SCALE GENOMIC DNA]</scope>
    <source>
        <strain evidence="7 8">REN37</strain>
    </source>
</reference>
<evidence type="ECO:0000256" key="4">
    <source>
        <dbReference type="ARBA" id="ARBA00023288"/>
    </source>
</evidence>
<protein>
    <submittedName>
        <fullName evidence="7">MliC family protein</fullName>
    </submittedName>
</protein>
<dbReference type="InterPro" id="IPR036328">
    <property type="entry name" value="MliC_sf"/>
</dbReference>
<dbReference type="PROSITE" id="PS51257">
    <property type="entry name" value="PROKAR_LIPOPROTEIN"/>
    <property type="match status" value="1"/>
</dbReference>
<evidence type="ECO:0000313" key="8">
    <source>
        <dbReference type="Proteomes" id="UP001562065"/>
    </source>
</evidence>
<evidence type="ECO:0000256" key="1">
    <source>
        <dbReference type="ARBA" id="ARBA00022729"/>
    </source>
</evidence>
<feature type="domain" description="C-type lysozyme inhibitor" evidence="6">
    <location>
        <begin position="35"/>
        <end position="98"/>
    </location>
</feature>
<keyword evidence="1 5" id="KW-0732">Signal</keyword>
<dbReference type="SUPFAM" id="SSF141488">
    <property type="entry name" value="YdhA-like"/>
    <property type="match status" value="1"/>
</dbReference>
<dbReference type="Gene3D" id="2.40.128.200">
    <property type="match status" value="1"/>
</dbReference>
<keyword evidence="4" id="KW-0449">Lipoprotein</keyword>
<proteinExistence type="predicted"/>
<gene>
    <name evidence="7" type="ORF">AB5I84_09955</name>
</gene>
<evidence type="ECO:0000256" key="2">
    <source>
        <dbReference type="ARBA" id="ARBA00023136"/>
    </source>
</evidence>
<dbReference type="RefSeq" id="WP_369455704.1">
    <property type="nucleotide sequence ID" value="NZ_JBGCUO010000001.1"/>
</dbReference>
<feature type="chain" id="PRO_5046357830" evidence="5">
    <location>
        <begin position="22"/>
        <end position="105"/>
    </location>
</feature>
<accession>A0ABV4AI05</accession>
<keyword evidence="3" id="KW-0564">Palmitate</keyword>
<name>A0ABV4AI05_9GAMM</name>
<dbReference type="Pfam" id="PF09864">
    <property type="entry name" value="MliC"/>
    <property type="match status" value="1"/>
</dbReference>
<evidence type="ECO:0000256" key="5">
    <source>
        <dbReference type="SAM" id="SignalP"/>
    </source>
</evidence>
<comment type="caution">
    <text evidence="7">The sequence shown here is derived from an EMBL/GenBank/DDBJ whole genome shotgun (WGS) entry which is preliminary data.</text>
</comment>
<evidence type="ECO:0000313" key="7">
    <source>
        <dbReference type="EMBL" id="MEY1662469.1"/>
    </source>
</evidence>
<sequence>MKALIPAALLAALLGGCASFGGDQGADKGVREVTFVCERGEPVLVRFHTQPDKAVLVRSGTEVELPAQVTASGYWYTNGPVGIRGKGDAMSLELGRMVPIQCQAQ</sequence>
<evidence type="ECO:0000256" key="3">
    <source>
        <dbReference type="ARBA" id="ARBA00023139"/>
    </source>
</evidence>
<keyword evidence="8" id="KW-1185">Reference proteome</keyword>
<feature type="signal peptide" evidence="5">
    <location>
        <begin position="1"/>
        <end position="21"/>
    </location>
</feature>
<dbReference type="InterPro" id="IPR018660">
    <property type="entry name" value="MliC"/>
</dbReference>
<organism evidence="7 8">
    <name type="scientific">Isoalcanivorax beigongshangi</name>
    <dbReference type="NCBI Taxonomy" id="3238810"/>
    <lineage>
        <taxon>Bacteria</taxon>
        <taxon>Pseudomonadati</taxon>
        <taxon>Pseudomonadota</taxon>
        <taxon>Gammaproteobacteria</taxon>
        <taxon>Oceanospirillales</taxon>
        <taxon>Alcanivoracaceae</taxon>
        <taxon>Isoalcanivorax</taxon>
    </lineage>
</organism>
<keyword evidence="2" id="KW-0472">Membrane</keyword>
<dbReference type="Proteomes" id="UP001562065">
    <property type="component" value="Unassembled WGS sequence"/>
</dbReference>
<evidence type="ECO:0000259" key="6">
    <source>
        <dbReference type="Pfam" id="PF09864"/>
    </source>
</evidence>